<dbReference type="Gramene" id="RZC68948">
    <property type="protein sequence ID" value="RZC68948"/>
    <property type="gene ID" value="C5167_032028"/>
</dbReference>
<organism evidence="1 2">
    <name type="scientific">Papaver somniferum</name>
    <name type="common">Opium poppy</name>
    <dbReference type="NCBI Taxonomy" id="3469"/>
    <lineage>
        <taxon>Eukaryota</taxon>
        <taxon>Viridiplantae</taxon>
        <taxon>Streptophyta</taxon>
        <taxon>Embryophyta</taxon>
        <taxon>Tracheophyta</taxon>
        <taxon>Spermatophyta</taxon>
        <taxon>Magnoliopsida</taxon>
        <taxon>Ranunculales</taxon>
        <taxon>Papaveraceae</taxon>
        <taxon>Papaveroideae</taxon>
        <taxon>Papaver</taxon>
    </lineage>
</organism>
<name>A0A4Y7KAC4_PAPSO</name>
<protein>
    <submittedName>
        <fullName evidence="1">Uncharacterized protein</fullName>
    </submittedName>
</protein>
<proteinExistence type="predicted"/>
<accession>A0A4Y7KAC4</accession>
<sequence>MASKIHIFRQSDGTPEKYYINPSLKLISRTSHWRVVDYEDGVDLTFNKGALDDVLLFKVYYNQAVGDCENKDDDFSYIVNTDYLNHREVKAEIKDHVNILLPQNQV</sequence>
<evidence type="ECO:0000313" key="2">
    <source>
        <dbReference type="Proteomes" id="UP000316621"/>
    </source>
</evidence>
<gene>
    <name evidence="1" type="ORF">C5167_032028</name>
</gene>
<dbReference type="AlphaFoldDB" id="A0A4Y7KAC4"/>
<dbReference type="EMBL" id="CM010721">
    <property type="protein sequence ID" value="RZC68948.1"/>
    <property type="molecule type" value="Genomic_DNA"/>
</dbReference>
<reference evidence="1 2" key="1">
    <citation type="journal article" date="2018" name="Science">
        <title>The opium poppy genome and morphinan production.</title>
        <authorList>
            <person name="Guo L."/>
            <person name="Winzer T."/>
            <person name="Yang X."/>
            <person name="Li Y."/>
            <person name="Ning Z."/>
            <person name="He Z."/>
            <person name="Teodor R."/>
            <person name="Lu Y."/>
            <person name="Bowser T.A."/>
            <person name="Graham I.A."/>
            <person name="Ye K."/>
        </authorList>
    </citation>
    <scope>NUCLEOTIDE SEQUENCE [LARGE SCALE GENOMIC DNA]</scope>
    <source>
        <strain evidence="2">cv. HN1</strain>
        <tissue evidence="1">Leaves</tissue>
    </source>
</reference>
<dbReference type="Proteomes" id="UP000316621">
    <property type="component" value="Chromosome 7"/>
</dbReference>
<keyword evidence="2" id="KW-1185">Reference proteome</keyword>
<evidence type="ECO:0000313" key="1">
    <source>
        <dbReference type="EMBL" id="RZC68948.1"/>
    </source>
</evidence>
<dbReference type="OrthoDB" id="1909022at2759"/>